<proteinExistence type="predicted"/>
<sequence>MGDADRLFHGARQLLGDPARAGHLLASGTGLLVRQIHLALGAVGGARHLGGTHLQLGDGGGDLIGLALLILHPGHGPFTDLGGAARLVHQVAGASIDLGEQLPGLVRQGVDGAGQAAELAAALIVDAPGHVARGHAVKLPIDELQRALDAARRGIADEEGGGGRDGGHDQDPDAGTADRVIGPDPALAGDAARRFAHLVQQRQAVDQAGVELLVQGLQRGGELLAVTHGGQQPLRAERQLLHPVQVDDEALSHIVGHLYPLEPLARHLDVLAEHLLQLVEVGLGIGTTDVLQIPGDAGGDELGLVAHGSLAGGLLQQQVGGPLIGVLQPDERQLQLMAPIEGGDPLAMLGQHLIRQPVELTGCPVDLAEPLTRLGHAVETGHRLALGQEALLLRLELAGQLGQLGGILAGPVGQHPAVAVLQRTLEPGDRDHQGGGAIRYLGQSLVDPPDLQDTNEAEQHQKQQHQHKSGDDPLHDR</sequence>
<feature type="region of interest" description="Disordered" evidence="1">
    <location>
        <begin position="443"/>
        <end position="477"/>
    </location>
</feature>
<evidence type="ECO:0000256" key="1">
    <source>
        <dbReference type="SAM" id="MobiDB-lite"/>
    </source>
</evidence>
<organism evidence="2">
    <name type="scientific">Aeromonas caviae</name>
    <name type="common">Aeromonas punctata</name>
    <dbReference type="NCBI Taxonomy" id="648"/>
    <lineage>
        <taxon>Bacteria</taxon>
        <taxon>Pseudomonadati</taxon>
        <taxon>Pseudomonadota</taxon>
        <taxon>Gammaproteobacteria</taxon>
        <taxon>Aeromonadales</taxon>
        <taxon>Aeromonadaceae</taxon>
        <taxon>Aeromonas</taxon>
    </lineage>
</organism>
<reference evidence="2" key="1">
    <citation type="submission" date="2017-10" db="EMBL/GenBank/DDBJ databases">
        <title>Presence of mcr-3.10 in Aeromonas caviae.</title>
        <authorList>
            <person name="Wang X."/>
            <person name="Wang Y."/>
        </authorList>
    </citation>
    <scope>NUCLEOTIDE SEQUENCE</scope>
    <source>
        <strain evidence="2">17AC</strain>
    </source>
</reference>
<protein>
    <submittedName>
        <fullName evidence="2">Methyl-accepting chemotaxis protein</fullName>
    </submittedName>
</protein>
<feature type="compositionally biased region" description="Basic and acidic residues" evidence="1">
    <location>
        <begin position="156"/>
        <end position="171"/>
    </location>
</feature>
<feature type="compositionally biased region" description="Basic and acidic residues" evidence="1">
    <location>
        <begin position="468"/>
        <end position="477"/>
    </location>
</feature>
<dbReference type="EMBL" id="MG214531">
    <property type="protein sequence ID" value="ATQ63375.1"/>
    <property type="molecule type" value="Genomic_DNA"/>
</dbReference>
<name>A0A2D2CLR8_AERCA</name>
<feature type="region of interest" description="Disordered" evidence="1">
    <location>
        <begin position="156"/>
        <end position="183"/>
    </location>
</feature>
<dbReference type="AlphaFoldDB" id="A0A2D2CLR8"/>
<evidence type="ECO:0000313" key="2">
    <source>
        <dbReference type="EMBL" id="ATQ63375.1"/>
    </source>
</evidence>
<accession>A0A2D2CLR8</accession>